<evidence type="ECO:0000313" key="1">
    <source>
        <dbReference type="EMBL" id="KAF5202955.1"/>
    </source>
</evidence>
<accession>A0A7J6X258</accession>
<organism evidence="1 2">
    <name type="scientific">Thalictrum thalictroides</name>
    <name type="common">Rue-anemone</name>
    <name type="synonym">Anemone thalictroides</name>
    <dbReference type="NCBI Taxonomy" id="46969"/>
    <lineage>
        <taxon>Eukaryota</taxon>
        <taxon>Viridiplantae</taxon>
        <taxon>Streptophyta</taxon>
        <taxon>Embryophyta</taxon>
        <taxon>Tracheophyta</taxon>
        <taxon>Spermatophyta</taxon>
        <taxon>Magnoliopsida</taxon>
        <taxon>Ranunculales</taxon>
        <taxon>Ranunculaceae</taxon>
        <taxon>Thalictroideae</taxon>
        <taxon>Thalictrum</taxon>
    </lineage>
</organism>
<comment type="caution">
    <text evidence="1">The sequence shown here is derived from an EMBL/GenBank/DDBJ whole genome shotgun (WGS) entry which is preliminary data.</text>
</comment>
<gene>
    <name evidence="1" type="ORF">FRX31_007458</name>
</gene>
<dbReference type="AlphaFoldDB" id="A0A7J6X258"/>
<evidence type="ECO:0008006" key="3">
    <source>
        <dbReference type="Google" id="ProtNLM"/>
    </source>
</evidence>
<sequence length="155" mass="18482">MLDKKEEVEELEDHEIMERVLLRAELDKLVRQKEIKWQQKAKIRWRVEGENMTKFYHRVVNIRRKSNHLQNLLIEGEEESGEDKIKERIIKFYTDLFHDDGETRPELDGLEIGSISQQQSEFLERHNTEEEVFSTLKKMNGEKSPGPDGIPMKVY</sequence>
<reference evidence="1 2" key="1">
    <citation type="submission" date="2020-06" db="EMBL/GenBank/DDBJ databases">
        <title>Transcriptomic and genomic resources for Thalictrum thalictroides and T. hernandezii: Facilitating candidate gene discovery in an emerging model plant lineage.</title>
        <authorList>
            <person name="Arias T."/>
            <person name="Riano-Pachon D.M."/>
            <person name="Di Stilio V.S."/>
        </authorList>
    </citation>
    <scope>NUCLEOTIDE SEQUENCE [LARGE SCALE GENOMIC DNA]</scope>
    <source>
        <strain evidence="2">cv. WT478/WT964</strain>
        <tissue evidence="1">Leaves</tissue>
    </source>
</reference>
<proteinExistence type="predicted"/>
<dbReference type="OrthoDB" id="1733677at2759"/>
<dbReference type="Proteomes" id="UP000554482">
    <property type="component" value="Unassembled WGS sequence"/>
</dbReference>
<keyword evidence="2" id="KW-1185">Reference proteome</keyword>
<protein>
    <recommendedName>
        <fullName evidence="3">Reverse transcriptase</fullName>
    </recommendedName>
</protein>
<evidence type="ECO:0000313" key="2">
    <source>
        <dbReference type="Proteomes" id="UP000554482"/>
    </source>
</evidence>
<name>A0A7J6X258_THATH</name>
<dbReference type="EMBL" id="JABWDY010007409">
    <property type="protein sequence ID" value="KAF5202955.1"/>
    <property type="molecule type" value="Genomic_DNA"/>
</dbReference>